<dbReference type="AlphaFoldDB" id="A0A1T0AVI2"/>
<protein>
    <submittedName>
        <fullName evidence="2">Uncharacterized protein</fullName>
    </submittedName>
</protein>
<reference evidence="2 3" key="1">
    <citation type="submission" date="2017-02" db="EMBL/GenBank/DDBJ databases">
        <title>Draft genome sequence of Haemophilus paracuniculus CCUG 43573 type strain.</title>
        <authorList>
            <person name="Engstrom-Jakobsson H."/>
            <person name="Salva-Serra F."/>
            <person name="Thorell K."/>
            <person name="Gonzales-Siles L."/>
            <person name="Karlsson R."/>
            <person name="Boulund F."/>
            <person name="Engstrand L."/>
            <person name="Kristiansson E."/>
            <person name="Moore E."/>
        </authorList>
    </citation>
    <scope>NUCLEOTIDE SEQUENCE [LARGE SCALE GENOMIC DNA]</scope>
    <source>
        <strain evidence="2 3">CCUG 43573</strain>
    </source>
</reference>
<evidence type="ECO:0000313" key="2">
    <source>
        <dbReference type="EMBL" id="OOS00894.1"/>
    </source>
</evidence>
<dbReference type="RefSeq" id="WP_078235902.1">
    <property type="nucleotide sequence ID" value="NZ_MUYA01000001.1"/>
</dbReference>
<keyword evidence="1" id="KW-0472">Membrane</keyword>
<organism evidence="2 3">
    <name type="scientific">Haemophilus paracuniculus</name>
    <dbReference type="NCBI Taxonomy" id="734"/>
    <lineage>
        <taxon>Bacteria</taxon>
        <taxon>Pseudomonadati</taxon>
        <taxon>Pseudomonadota</taxon>
        <taxon>Gammaproteobacteria</taxon>
        <taxon>Pasteurellales</taxon>
        <taxon>Pasteurellaceae</taxon>
        <taxon>Haemophilus</taxon>
    </lineage>
</organism>
<keyword evidence="3" id="KW-1185">Reference proteome</keyword>
<keyword evidence="1" id="KW-0812">Transmembrane</keyword>
<dbReference type="STRING" id="734.B0187_00960"/>
<name>A0A1T0AVI2_9PAST</name>
<dbReference type="Proteomes" id="UP000190867">
    <property type="component" value="Unassembled WGS sequence"/>
</dbReference>
<feature type="transmembrane region" description="Helical" evidence="1">
    <location>
        <begin position="93"/>
        <end position="116"/>
    </location>
</feature>
<comment type="caution">
    <text evidence="2">The sequence shown here is derived from an EMBL/GenBank/DDBJ whole genome shotgun (WGS) entry which is preliminary data.</text>
</comment>
<dbReference type="EMBL" id="MUYA01000001">
    <property type="protein sequence ID" value="OOS00894.1"/>
    <property type="molecule type" value="Genomic_DNA"/>
</dbReference>
<sequence length="120" mass="13830">MSINSQVDLWTDPTITVAEKSAKPTMFNRLGNKLGKAFLFAKHKATDKYLEVTQGINRSIEEEAEMHRLELQSLLDEQAVFYEDEIRQRKKRWIFISIVLWILAFIAGAASTLFALNQIQ</sequence>
<evidence type="ECO:0000313" key="3">
    <source>
        <dbReference type="Proteomes" id="UP000190867"/>
    </source>
</evidence>
<proteinExistence type="predicted"/>
<evidence type="ECO:0000256" key="1">
    <source>
        <dbReference type="SAM" id="Phobius"/>
    </source>
</evidence>
<accession>A0A1T0AVI2</accession>
<keyword evidence="1" id="KW-1133">Transmembrane helix</keyword>
<gene>
    <name evidence="2" type="ORF">B0187_00960</name>
</gene>
<dbReference type="OrthoDB" id="5678116at2"/>